<keyword evidence="8" id="KW-0050">Antiport</keyword>
<accession>A0A5B8RRG3</accession>
<dbReference type="NCBIfam" id="NF004812">
    <property type="entry name" value="PRK06161.1"/>
    <property type="match status" value="1"/>
</dbReference>
<keyword evidence="7 8" id="KW-0472">Membrane</keyword>
<dbReference type="PANTHER" id="PTHR34702">
    <property type="entry name" value="NA(+)/H(+) ANTIPORTER SUBUNIT F1"/>
    <property type="match status" value="1"/>
</dbReference>
<gene>
    <name evidence="10" type="ORF">FOZ74_00250</name>
</gene>
<proteinExistence type="inferred from homology"/>
<keyword evidence="3 8" id="KW-0813">Transport</keyword>
<evidence type="ECO:0000256" key="3">
    <source>
        <dbReference type="ARBA" id="ARBA00022448"/>
    </source>
</evidence>
<keyword evidence="8" id="KW-0406">Ion transport</keyword>
<dbReference type="PANTHER" id="PTHR34702:SF1">
    <property type="entry name" value="NA(+)_H(+) ANTIPORTER SUBUNIT F"/>
    <property type="match status" value="1"/>
</dbReference>
<protein>
    <submittedName>
        <fullName evidence="10">K+/H+ antiporter subunit F</fullName>
    </submittedName>
</protein>
<name>A0A5B8RRG3_9BURK</name>
<dbReference type="KEGG" id="cof:FOZ74_00250"/>
<keyword evidence="11" id="KW-1185">Reference proteome</keyword>
<dbReference type="RefSeq" id="WP_146911124.1">
    <property type="nucleotide sequence ID" value="NZ_CP042344.1"/>
</dbReference>
<evidence type="ECO:0000313" key="11">
    <source>
        <dbReference type="Proteomes" id="UP000321199"/>
    </source>
</evidence>
<comment type="subcellular location">
    <subcellularLocation>
        <location evidence="1 8">Cell membrane</location>
        <topology evidence="1 8">Multi-pass membrane protein</topology>
    </subcellularLocation>
</comment>
<dbReference type="AlphaFoldDB" id="A0A5B8RRG3"/>
<feature type="transmembrane region" description="Helical" evidence="9">
    <location>
        <begin position="38"/>
        <end position="61"/>
    </location>
</feature>
<evidence type="ECO:0000256" key="5">
    <source>
        <dbReference type="ARBA" id="ARBA00022692"/>
    </source>
</evidence>
<evidence type="ECO:0000313" key="10">
    <source>
        <dbReference type="EMBL" id="QEA11603.1"/>
    </source>
</evidence>
<keyword evidence="5 9" id="KW-0812">Transmembrane</keyword>
<feature type="transmembrane region" description="Helical" evidence="9">
    <location>
        <begin position="67"/>
        <end position="87"/>
    </location>
</feature>
<dbReference type="GO" id="GO:0015385">
    <property type="term" value="F:sodium:proton antiporter activity"/>
    <property type="evidence" value="ECO:0007669"/>
    <property type="project" value="TreeGrafter"/>
</dbReference>
<feature type="transmembrane region" description="Helical" evidence="9">
    <location>
        <begin position="6"/>
        <end position="26"/>
    </location>
</feature>
<dbReference type="InterPro" id="IPR007208">
    <property type="entry name" value="MrpF/PhaF-like"/>
</dbReference>
<dbReference type="PIRSF" id="PIRSF028784">
    <property type="entry name" value="MrpF"/>
    <property type="match status" value="1"/>
</dbReference>
<dbReference type="Proteomes" id="UP000321199">
    <property type="component" value="Chromosome"/>
</dbReference>
<dbReference type="GO" id="GO:0005886">
    <property type="term" value="C:plasma membrane"/>
    <property type="evidence" value="ECO:0007669"/>
    <property type="project" value="UniProtKB-SubCell"/>
</dbReference>
<evidence type="ECO:0000256" key="8">
    <source>
        <dbReference type="PIRNR" id="PIRNR028784"/>
    </source>
</evidence>
<dbReference type="EMBL" id="CP042344">
    <property type="protein sequence ID" value="QEA11603.1"/>
    <property type="molecule type" value="Genomic_DNA"/>
</dbReference>
<evidence type="ECO:0000256" key="9">
    <source>
        <dbReference type="SAM" id="Phobius"/>
    </source>
</evidence>
<comment type="similarity">
    <text evidence="2 8">Belongs to the CPA3 antiporters (TC 2.A.63) subunit F family.</text>
</comment>
<evidence type="ECO:0000256" key="1">
    <source>
        <dbReference type="ARBA" id="ARBA00004651"/>
    </source>
</evidence>
<evidence type="ECO:0000256" key="6">
    <source>
        <dbReference type="ARBA" id="ARBA00022989"/>
    </source>
</evidence>
<keyword evidence="4 8" id="KW-1003">Cell membrane</keyword>
<evidence type="ECO:0000256" key="2">
    <source>
        <dbReference type="ARBA" id="ARBA00009212"/>
    </source>
</evidence>
<keyword evidence="6 9" id="KW-1133">Transmembrane helix</keyword>
<sequence>MNANILPWALPLAMGMLALAMALCLMRILRRPTAQDRILALDAMYLNAMLLVLVLCIYWGSTVYFEAALLIAVLGFAASTALAKFLLRGEVIE</sequence>
<reference evidence="10 11" key="1">
    <citation type="submission" date="2019-07" db="EMBL/GenBank/DDBJ databases">
        <title>Complete genome sequence of Comamonas sp. NLF 7-7 isolated from livestock.</title>
        <authorList>
            <person name="Kim D.H."/>
            <person name="Kim J.G."/>
        </authorList>
    </citation>
    <scope>NUCLEOTIDE SEQUENCE [LARGE SCALE GENOMIC DNA]</scope>
    <source>
        <strain evidence="10 11">NLF 7-7</strain>
    </source>
</reference>
<dbReference type="Pfam" id="PF04066">
    <property type="entry name" value="MrpF_PhaF"/>
    <property type="match status" value="1"/>
</dbReference>
<evidence type="ECO:0000256" key="4">
    <source>
        <dbReference type="ARBA" id="ARBA00022475"/>
    </source>
</evidence>
<dbReference type="OrthoDB" id="9800226at2"/>
<evidence type="ECO:0000256" key="7">
    <source>
        <dbReference type="ARBA" id="ARBA00023136"/>
    </source>
</evidence>
<organism evidence="10 11">
    <name type="scientific">Comamonas flocculans</name>
    <dbReference type="NCBI Taxonomy" id="2597701"/>
    <lineage>
        <taxon>Bacteria</taxon>
        <taxon>Pseudomonadati</taxon>
        <taxon>Pseudomonadota</taxon>
        <taxon>Betaproteobacteria</taxon>
        <taxon>Burkholderiales</taxon>
        <taxon>Comamonadaceae</taxon>
        <taxon>Comamonas</taxon>
    </lineage>
</organism>